<reference evidence="1" key="1">
    <citation type="submission" date="2021-09" db="EMBL/GenBank/DDBJ databases">
        <title>The genome of Mauremys mutica provides insights into the evolution of semi-aquatic lifestyle.</title>
        <authorList>
            <person name="Gong S."/>
            <person name="Gao Y."/>
        </authorList>
    </citation>
    <scope>NUCLEOTIDE SEQUENCE</scope>
    <source>
        <strain evidence="1">MM-2020</strain>
        <tissue evidence="1">Muscle</tissue>
    </source>
</reference>
<organism evidence="1 2">
    <name type="scientific">Mauremys mutica</name>
    <name type="common">yellowpond turtle</name>
    <dbReference type="NCBI Taxonomy" id="74926"/>
    <lineage>
        <taxon>Eukaryota</taxon>
        <taxon>Metazoa</taxon>
        <taxon>Chordata</taxon>
        <taxon>Craniata</taxon>
        <taxon>Vertebrata</taxon>
        <taxon>Euteleostomi</taxon>
        <taxon>Archelosauria</taxon>
        <taxon>Testudinata</taxon>
        <taxon>Testudines</taxon>
        <taxon>Cryptodira</taxon>
        <taxon>Durocryptodira</taxon>
        <taxon>Testudinoidea</taxon>
        <taxon>Geoemydidae</taxon>
        <taxon>Geoemydinae</taxon>
        <taxon>Mauremys</taxon>
    </lineage>
</organism>
<keyword evidence="2" id="KW-1185">Reference proteome</keyword>
<dbReference type="AlphaFoldDB" id="A0A9D4AXF6"/>
<sequence>MRPVAENRTLAFLMTVYMTSPWGLCSGHLPAPELEEQCSLWGPTEGGSPEKGPGVIGCSVCGRPGIHFYNLKNLKALSFSQHQRATCQCKMGAGLQEWGEGVCSCCC</sequence>
<evidence type="ECO:0000313" key="1">
    <source>
        <dbReference type="EMBL" id="KAH1172336.1"/>
    </source>
</evidence>
<accession>A0A9D4AXF6</accession>
<dbReference type="Proteomes" id="UP000827986">
    <property type="component" value="Unassembled WGS sequence"/>
</dbReference>
<gene>
    <name evidence="1" type="ORF">KIL84_007954</name>
</gene>
<evidence type="ECO:0000313" key="2">
    <source>
        <dbReference type="Proteomes" id="UP000827986"/>
    </source>
</evidence>
<comment type="caution">
    <text evidence="1">The sequence shown here is derived from an EMBL/GenBank/DDBJ whole genome shotgun (WGS) entry which is preliminary data.</text>
</comment>
<proteinExistence type="predicted"/>
<dbReference type="EMBL" id="JAHDVG010000483">
    <property type="protein sequence ID" value="KAH1172336.1"/>
    <property type="molecule type" value="Genomic_DNA"/>
</dbReference>
<protein>
    <submittedName>
        <fullName evidence="1">Uncharacterized protein</fullName>
    </submittedName>
</protein>
<name>A0A9D4AXF6_9SAUR</name>